<dbReference type="EMBL" id="CAADRP010000890">
    <property type="protein sequence ID" value="VFU33263.1"/>
    <property type="molecule type" value="Genomic_DNA"/>
</dbReference>
<proteinExistence type="predicted"/>
<protein>
    <submittedName>
        <fullName evidence="1">Uncharacterized protein</fullName>
    </submittedName>
</protein>
<gene>
    <name evidence="1" type="ORF">SVIM_LOCUS151127</name>
</gene>
<accession>A0A6N2KY88</accession>
<reference evidence="1" key="1">
    <citation type="submission" date="2019-03" db="EMBL/GenBank/DDBJ databases">
        <authorList>
            <person name="Mank J."/>
            <person name="Almeida P."/>
        </authorList>
    </citation>
    <scope>NUCLEOTIDE SEQUENCE</scope>
    <source>
        <strain evidence="1">78183</strain>
    </source>
</reference>
<evidence type="ECO:0000313" key="1">
    <source>
        <dbReference type="EMBL" id="VFU33263.1"/>
    </source>
</evidence>
<organism evidence="1">
    <name type="scientific">Salix viminalis</name>
    <name type="common">Common osier</name>
    <name type="synonym">Basket willow</name>
    <dbReference type="NCBI Taxonomy" id="40686"/>
    <lineage>
        <taxon>Eukaryota</taxon>
        <taxon>Viridiplantae</taxon>
        <taxon>Streptophyta</taxon>
        <taxon>Embryophyta</taxon>
        <taxon>Tracheophyta</taxon>
        <taxon>Spermatophyta</taxon>
        <taxon>Magnoliopsida</taxon>
        <taxon>eudicotyledons</taxon>
        <taxon>Gunneridae</taxon>
        <taxon>Pentapetalae</taxon>
        <taxon>rosids</taxon>
        <taxon>fabids</taxon>
        <taxon>Malpighiales</taxon>
        <taxon>Salicaceae</taxon>
        <taxon>Saliceae</taxon>
        <taxon>Salix</taxon>
    </lineage>
</organism>
<dbReference type="AlphaFoldDB" id="A0A6N2KY88"/>
<sequence length="61" mass="7020">MEPCMRGQRRNPVAKVMLKRRGGREIGLQILFYVCFQREGTGGLIEKQRTAPNPVDFILFP</sequence>
<name>A0A6N2KY88_SALVM</name>